<evidence type="ECO:0000313" key="4">
    <source>
        <dbReference type="Proteomes" id="UP000475214"/>
    </source>
</evidence>
<dbReference type="AlphaFoldDB" id="A0A6L9SD37"/>
<name>A0A6L9SD37_9ACTN</name>
<dbReference type="InterPro" id="IPR003870">
    <property type="entry name" value="DUF222"/>
</dbReference>
<proteinExistence type="predicted"/>
<gene>
    <name evidence="3" type="ORF">G1H10_22850</name>
</gene>
<feature type="region of interest" description="Disordered" evidence="1">
    <location>
        <begin position="722"/>
        <end position="783"/>
    </location>
</feature>
<feature type="region of interest" description="Disordered" evidence="1">
    <location>
        <begin position="1"/>
        <end position="127"/>
    </location>
</feature>
<feature type="compositionally biased region" description="Basic and acidic residues" evidence="1">
    <location>
        <begin position="17"/>
        <end position="27"/>
    </location>
</feature>
<evidence type="ECO:0000313" key="3">
    <source>
        <dbReference type="EMBL" id="NEE03007.1"/>
    </source>
</evidence>
<protein>
    <recommendedName>
        <fullName evidence="2">DUF222 domain-containing protein</fullName>
    </recommendedName>
</protein>
<dbReference type="Pfam" id="PF02720">
    <property type="entry name" value="DUF222"/>
    <property type="match status" value="1"/>
</dbReference>
<feature type="compositionally biased region" description="Low complexity" evidence="1">
    <location>
        <begin position="900"/>
        <end position="912"/>
    </location>
</feature>
<feature type="compositionally biased region" description="Polar residues" evidence="1">
    <location>
        <begin position="536"/>
        <end position="556"/>
    </location>
</feature>
<feature type="compositionally biased region" description="Gly residues" evidence="1">
    <location>
        <begin position="743"/>
        <end position="753"/>
    </location>
</feature>
<feature type="compositionally biased region" description="Gly residues" evidence="1">
    <location>
        <begin position="484"/>
        <end position="514"/>
    </location>
</feature>
<dbReference type="Proteomes" id="UP000475214">
    <property type="component" value="Unassembled WGS sequence"/>
</dbReference>
<feature type="domain" description="DUF222" evidence="2">
    <location>
        <begin position="203"/>
        <end position="368"/>
    </location>
</feature>
<evidence type="ECO:0000256" key="1">
    <source>
        <dbReference type="SAM" id="MobiDB-lite"/>
    </source>
</evidence>
<feature type="compositionally biased region" description="Gly residues" evidence="1">
    <location>
        <begin position="763"/>
        <end position="775"/>
    </location>
</feature>
<dbReference type="RefSeq" id="WP_163742060.1">
    <property type="nucleotide sequence ID" value="NZ_JAAGOA010000018.1"/>
</dbReference>
<feature type="compositionally biased region" description="Basic and acidic residues" evidence="1">
    <location>
        <begin position="70"/>
        <end position="119"/>
    </location>
</feature>
<organism evidence="3 4">
    <name type="scientific">Phytoactinopolyspora halotolerans</name>
    <dbReference type="NCBI Taxonomy" id="1981512"/>
    <lineage>
        <taxon>Bacteria</taxon>
        <taxon>Bacillati</taxon>
        <taxon>Actinomycetota</taxon>
        <taxon>Actinomycetes</taxon>
        <taxon>Jiangellales</taxon>
        <taxon>Jiangellaceae</taxon>
        <taxon>Phytoactinopolyspora</taxon>
    </lineage>
</organism>
<feature type="compositionally biased region" description="Low complexity" evidence="1">
    <location>
        <begin position="722"/>
        <end position="742"/>
    </location>
</feature>
<dbReference type="InterPro" id="IPR003615">
    <property type="entry name" value="HNH_nuc"/>
</dbReference>
<dbReference type="EMBL" id="JAAGOA010000018">
    <property type="protein sequence ID" value="NEE03007.1"/>
    <property type="molecule type" value="Genomic_DNA"/>
</dbReference>
<feature type="region of interest" description="Disordered" evidence="1">
    <location>
        <begin position="878"/>
        <end position="994"/>
    </location>
</feature>
<comment type="caution">
    <text evidence="3">The sequence shown here is derived from an EMBL/GenBank/DDBJ whole genome shotgun (WGS) entry which is preliminary data.</text>
</comment>
<feature type="compositionally biased region" description="Low complexity" evidence="1">
    <location>
        <begin position="557"/>
        <end position="568"/>
    </location>
</feature>
<accession>A0A6L9SD37</accession>
<keyword evidence="4" id="KW-1185">Reference proteome</keyword>
<dbReference type="CDD" id="cd00085">
    <property type="entry name" value="HNHc"/>
    <property type="match status" value="1"/>
</dbReference>
<feature type="compositionally biased region" description="Acidic residues" evidence="1">
    <location>
        <begin position="461"/>
        <end position="483"/>
    </location>
</feature>
<feature type="compositionally biased region" description="Basic and acidic residues" evidence="1">
    <location>
        <begin position="938"/>
        <end position="951"/>
    </location>
</feature>
<reference evidence="3 4" key="1">
    <citation type="submission" date="2020-02" db="EMBL/GenBank/DDBJ databases">
        <authorList>
            <person name="Li X.-J."/>
            <person name="Han X.-M."/>
        </authorList>
    </citation>
    <scope>NUCLEOTIDE SEQUENCE [LARGE SCALE GENOMIC DNA]</scope>
    <source>
        <strain evidence="3 4">CCTCC AB 2017055</strain>
    </source>
</reference>
<feature type="compositionally biased region" description="Basic and acidic residues" evidence="1">
    <location>
        <begin position="37"/>
        <end position="63"/>
    </location>
</feature>
<feature type="region of interest" description="Disordered" evidence="1">
    <location>
        <begin position="395"/>
        <end position="572"/>
    </location>
</feature>
<evidence type="ECO:0000259" key="2">
    <source>
        <dbReference type="Pfam" id="PF02720"/>
    </source>
</evidence>
<feature type="compositionally biased region" description="Basic and acidic residues" evidence="1">
    <location>
        <begin position="913"/>
        <end position="926"/>
    </location>
</feature>
<sequence length="994" mass="103040">MSVQPHPNDDDAVPGDAVHDDAVHDDGASEGFVPGSDDERAHHDTRPGDSQRRDGDGGERRNYDDDDADERPHTDDKGLSDGQHRDNDRDVPVRRGGDAADHPRDHRVGGGGEDARGADQDGACGGVPWPVPQGLDAVPAGADLLAMLEDIPIAGVSGRDTVEVMKAAYRQATRDRALFLLCLLETGMRVPGSADTLQRVQVPGEFAPEEARAALVWSRSRAGRVFGFAYDIHHRLPMLGQAMLTGVLDEPRAQAFVSWTDGLDDDQAGYICAFLLPDAPGMTVAELIDAIKKAAIAIDPEFAEKKYRKAIRGRRVVGSRNPDGSANVAGYDLPIDRAAAACERIDVLARACKKAGDTRKIDHIRVDLFLGMLDGTLEDLDEDQIITHILNHPFTDDETTTADSGGTGRPSGDGPATSNGNDNGTDDDHGHGDDPDSDDGDGSGDAPDGSGGSDDGSGPDAPDDDSPGDDGSGDDGSGDDDSGGGDAAGDGGPGSGGGCAGRGSGGPSGRGGGSSSACASSTDTCDLHDDAGTTGPAGQTDTPGSGATSSPTGDNTASDADGAGASSSCPGTGVGGWSVPELRIGLASLLGVDEHPGEIPAWDFIPAAVARQIAARMHSAQWRFAICNDDGQLIQTGITTARPRSPDEQAVRRDARRGGILELHVTISMLARLATLVHTEANADPDTRAADEPAHTVQERARWAAAITDWAAVITDLARQHTTATAGETTTGTETGSSNGTGTDSGTGTGSRPGPGSSSRPGAGAGSRSGSGAGTGSDDDADAGVRRRRAGAGLRRHIQIRDRCCTHPTCRMPAVRADQDHEHEFCLGGLTVAGNLACLCRHDHRLRHDGGWKAHRPDTGTTIWHSPLGHRYTNRAPAIIPTLPNPHPATDEDSQDSSHADQAGGSDGASDGDAGHGSKARVAEKLRRIRHATATADQRSRNADGADHTGETTEPGNSTGPDDMRSGTAEENTTTSPSEERLSVRPEDDEIPPF</sequence>